<dbReference type="EMBL" id="KV427618">
    <property type="protein sequence ID" value="KZT07809.1"/>
    <property type="molecule type" value="Genomic_DNA"/>
</dbReference>
<accession>A0A165EUV7</accession>
<gene>
    <name evidence="1" type="ORF">LAESUDRAFT_713476</name>
</gene>
<proteinExistence type="predicted"/>
<organism evidence="1 2">
    <name type="scientific">Laetiporus sulphureus 93-53</name>
    <dbReference type="NCBI Taxonomy" id="1314785"/>
    <lineage>
        <taxon>Eukaryota</taxon>
        <taxon>Fungi</taxon>
        <taxon>Dikarya</taxon>
        <taxon>Basidiomycota</taxon>
        <taxon>Agaricomycotina</taxon>
        <taxon>Agaricomycetes</taxon>
        <taxon>Polyporales</taxon>
        <taxon>Laetiporus</taxon>
    </lineage>
</organism>
<keyword evidence="2" id="KW-1185">Reference proteome</keyword>
<sequence length="181" mass="20037">MGRAVHTIVSRRATPNASPLAPRTLTGDHVYVYSKGSSATQVSPVCVNADTWIEGVVVAISDGSSPGDIFKCYVEYPMDRAICRSWFVREDAKPNIAKHSQRAFPANIRWGPSFGTQDALTQGWHQPSSATGRSVRSEMHVRSVEIKAVSLNRSGSSRHPRKPHRGHHERHLLSLYCSHLI</sequence>
<evidence type="ECO:0000313" key="1">
    <source>
        <dbReference type="EMBL" id="KZT07809.1"/>
    </source>
</evidence>
<dbReference type="GeneID" id="63823997"/>
<dbReference type="InParanoid" id="A0A165EUV7"/>
<reference evidence="1 2" key="1">
    <citation type="journal article" date="2016" name="Mol. Biol. Evol.">
        <title>Comparative Genomics of Early-Diverging Mushroom-Forming Fungi Provides Insights into the Origins of Lignocellulose Decay Capabilities.</title>
        <authorList>
            <person name="Nagy L.G."/>
            <person name="Riley R."/>
            <person name="Tritt A."/>
            <person name="Adam C."/>
            <person name="Daum C."/>
            <person name="Floudas D."/>
            <person name="Sun H."/>
            <person name="Yadav J.S."/>
            <person name="Pangilinan J."/>
            <person name="Larsson K.H."/>
            <person name="Matsuura K."/>
            <person name="Barry K."/>
            <person name="Labutti K."/>
            <person name="Kuo R."/>
            <person name="Ohm R.A."/>
            <person name="Bhattacharya S.S."/>
            <person name="Shirouzu T."/>
            <person name="Yoshinaga Y."/>
            <person name="Martin F.M."/>
            <person name="Grigoriev I.V."/>
            <person name="Hibbett D.S."/>
        </authorList>
    </citation>
    <scope>NUCLEOTIDE SEQUENCE [LARGE SCALE GENOMIC DNA]</scope>
    <source>
        <strain evidence="1 2">93-53</strain>
    </source>
</reference>
<protein>
    <submittedName>
        <fullName evidence="1">Uncharacterized protein</fullName>
    </submittedName>
</protein>
<name>A0A165EUV7_9APHY</name>
<dbReference type="RefSeq" id="XP_040765549.1">
    <property type="nucleotide sequence ID" value="XM_040906968.1"/>
</dbReference>
<dbReference type="AlphaFoldDB" id="A0A165EUV7"/>
<evidence type="ECO:0000313" key="2">
    <source>
        <dbReference type="Proteomes" id="UP000076871"/>
    </source>
</evidence>
<dbReference type="Proteomes" id="UP000076871">
    <property type="component" value="Unassembled WGS sequence"/>
</dbReference>